<comment type="similarity">
    <text evidence="2">Belongs to the NAD(P)-dependent epimerase/dehydratase family. Dihydroflavonol-4-reductase subfamily.</text>
</comment>
<dbReference type="InterPro" id="IPR050425">
    <property type="entry name" value="NAD(P)_dehydrat-like"/>
</dbReference>
<protein>
    <recommendedName>
        <fullName evidence="3">NAD-dependent epimerase/dehydratase domain-containing protein</fullName>
    </recommendedName>
</protein>
<accession>A0AAD1XC19</accession>
<dbReference type="AlphaFoldDB" id="A0AAD1XC19"/>
<dbReference type="PANTHER" id="PTHR10366:SF564">
    <property type="entry name" value="STEROL-4-ALPHA-CARBOXYLATE 3-DEHYDROGENASE, DECARBOXYLATING"/>
    <property type="match status" value="1"/>
</dbReference>
<dbReference type="SUPFAM" id="SSF51735">
    <property type="entry name" value="NAD(P)-binding Rossmann-fold domains"/>
    <property type="match status" value="1"/>
</dbReference>
<reference evidence="4" key="1">
    <citation type="submission" date="2023-07" db="EMBL/GenBank/DDBJ databases">
        <authorList>
            <consortium name="AG Swart"/>
            <person name="Singh M."/>
            <person name="Singh A."/>
            <person name="Seah K."/>
            <person name="Emmerich C."/>
        </authorList>
    </citation>
    <scope>NUCLEOTIDE SEQUENCE</scope>
    <source>
        <strain evidence="4">DP1</strain>
    </source>
</reference>
<feature type="domain" description="NAD-dependent epimerase/dehydratase" evidence="3">
    <location>
        <begin position="9"/>
        <end position="250"/>
    </location>
</feature>
<dbReference type="Gene3D" id="3.40.50.720">
    <property type="entry name" value="NAD(P)-binding Rossmann-like Domain"/>
    <property type="match status" value="1"/>
</dbReference>
<dbReference type="Proteomes" id="UP001295684">
    <property type="component" value="Unassembled WGS sequence"/>
</dbReference>
<name>A0AAD1XC19_EUPCR</name>
<evidence type="ECO:0000313" key="5">
    <source>
        <dbReference type="Proteomes" id="UP001295684"/>
    </source>
</evidence>
<dbReference type="Pfam" id="PF01370">
    <property type="entry name" value="Epimerase"/>
    <property type="match status" value="1"/>
</dbReference>
<keyword evidence="5" id="KW-1185">Reference proteome</keyword>
<dbReference type="InterPro" id="IPR036291">
    <property type="entry name" value="NAD(P)-bd_dom_sf"/>
</dbReference>
<keyword evidence="1" id="KW-0560">Oxidoreductase</keyword>
<evidence type="ECO:0000256" key="2">
    <source>
        <dbReference type="ARBA" id="ARBA00023445"/>
    </source>
</evidence>
<evidence type="ECO:0000313" key="4">
    <source>
        <dbReference type="EMBL" id="CAI2366343.1"/>
    </source>
</evidence>
<proteinExistence type="inferred from homology"/>
<sequence length="355" mass="39998">MEKSGSKRVVITGVSGYLASWVLKYFLESDQNFEIRGTVRDSTNVAKVNPLREAIGADFDCVELVSADITDKKAIDKAVEGCHYVIHTASPVLERAPKDPELLYKPAVEGTQAVLEACRKHKVERLVVTSSLITIVDYDKLEDEDTVTEKDWLESFDPNSPYPESKLRAEKAVWKFLEELPEEEKFDILTLHPGFILGPLLFKNNSVSPNFGAKVMQGKMPGIPDIHLLMVDVRDIAMAHLLAVTSGAKTGRYIVNEDHHPGISIGEIFYEEFGKYGYKPNRKKLKHCLVKLAACCIKDVRPVLKYWGKKVSADHSKSVKELGMKYRTQRETIVDMGYSLIEHGMVKDRTKKKKS</sequence>
<dbReference type="InterPro" id="IPR001509">
    <property type="entry name" value="Epimerase_deHydtase"/>
</dbReference>
<organism evidence="4 5">
    <name type="scientific">Euplotes crassus</name>
    <dbReference type="NCBI Taxonomy" id="5936"/>
    <lineage>
        <taxon>Eukaryota</taxon>
        <taxon>Sar</taxon>
        <taxon>Alveolata</taxon>
        <taxon>Ciliophora</taxon>
        <taxon>Intramacronucleata</taxon>
        <taxon>Spirotrichea</taxon>
        <taxon>Hypotrichia</taxon>
        <taxon>Euplotida</taxon>
        <taxon>Euplotidae</taxon>
        <taxon>Moneuplotes</taxon>
    </lineage>
</organism>
<evidence type="ECO:0000259" key="3">
    <source>
        <dbReference type="Pfam" id="PF01370"/>
    </source>
</evidence>
<dbReference type="PANTHER" id="PTHR10366">
    <property type="entry name" value="NAD DEPENDENT EPIMERASE/DEHYDRATASE"/>
    <property type="match status" value="1"/>
</dbReference>
<evidence type="ECO:0000256" key="1">
    <source>
        <dbReference type="ARBA" id="ARBA00023002"/>
    </source>
</evidence>
<comment type="caution">
    <text evidence="4">The sequence shown here is derived from an EMBL/GenBank/DDBJ whole genome shotgun (WGS) entry which is preliminary data.</text>
</comment>
<dbReference type="GO" id="GO:0016616">
    <property type="term" value="F:oxidoreductase activity, acting on the CH-OH group of donors, NAD or NADP as acceptor"/>
    <property type="evidence" value="ECO:0007669"/>
    <property type="project" value="TreeGrafter"/>
</dbReference>
<dbReference type="EMBL" id="CAMPGE010007425">
    <property type="protein sequence ID" value="CAI2366343.1"/>
    <property type="molecule type" value="Genomic_DNA"/>
</dbReference>
<gene>
    <name evidence="4" type="ORF">ECRASSUSDP1_LOCUS7616</name>
</gene>